<reference evidence="1 2" key="1">
    <citation type="submission" date="2023-10" db="EMBL/GenBank/DDBJ databases">
        <title>Sphingomonas sp. HF-S4 16S ribosomal RNA gene Genome sequencing and assembly.</title>
        <authorList>
            <person name="Lee H."/>
        </authorList>
    </citation>
    <scope>NUCLEOTIDE SEQUENCE [LARGE SCALE GENOMIC DNA]</scope>
    <source>
        <strain evidence="1 2">HF-S4</strain>
    </source>
</reference>
<evidence type="ECO:0000313" key="2">
    <source>
        <dbReference type="Proteomes" id="UP001273531"/>
    </source>
</evidence>
<dbReference type="Proteomes" id="UP001273531">
    <property type="component" value="Unassembled WGS sequence"/>
</dbReference>
<gene>
    <name evidence="1" type="ORF">RZN05_00615</name>
</gene>
<protein>
    <submittedName>
        <fullName evidence="1">Uncharacterized protein</fullName>
    </submittedName>
</protein>
<dbReference type="EMBL" id="JAWJEJ010000001">
    <property type="protein sequence ID" value="MDV3455468.1"/>
    <property type="molecule type" value="Genomic_DNA"/>
</dbReference>
<evidence type="ECO:0000313" key="1">
    <source>
        <dbReference type="EMBL" id="MDV3455468.1"/>
    </source>
</evidence>
<comment type="caution">
    <text evidence="1">The sequence shown here is derived from an EMBL/GenBank/DDBJ whole genome shotgun (WGS) entry which is preliminary data.</text>
</comment>
<proteinExistence type="predicted"/>
<dbReference type="RefSeq" id="WP_317224688.1">
    <property type="nucleotide sequence ID" value="NZ_JAWJEJ010000001.1"/>
</dbReference>
<accession>A0ABU3Y2L6</accession>
<name>A0ABU3Y2L6_9SPHN</name>
<organism evidence="1 2">
    <name type="scientific">Sphingomonas agrestis</name>
    <dbReference type="NCBI Taxonomy" id="3080540"/>
    <lineage>
        <taxon>Bacteria</taxon>
        <taxon>Pseudomonadati</taxon>
        <taxon>Pseudomonadota</taxon>
        <taxon>Alphaproteobacteria</taxon>
        <taxon>Sphingomonadales</taxon>
        <taxon>Sphingomonadaceae</taxon>
        <taxon>Sphingomonas</taxon>
    </lineage>
</organism>
<sequence length="50" mass="5491">MYVQPGEWSNFGTPRASEARSIGTILSEMRELAVLRACPPRRTRSGAARG</sequence>
<keyword evidence="2" id="KW-1185">Reference proteome</keyword>